<dbReference type="AlphaFoldDB" id="A0A8H9HAN6"/>
<protein>
    <recommendedName>
        <fullName evidence="8">Pullulanase</fullName>
    </recommendedName>
</protein>
<keyword evidence="7" id="KW-1185">Reference proteome</keyword>
<dbReference type="InterPro" id="IPR013780">
    <property type="entry name" value="Glyco_hydro_b"/>
</dbReference>
<sequence length="949" mass="100767">MKDAKGRRHTAPSAHHEAPVKHGAPGAGESRAYWLDTTTLAWPASLLPAGVLPSELGSTARPPVSFDLIASPRGGTAVADGLLSLGDGALVVPLVVAGIIDEVRPGALATHPPLAGYLALSTQDAIAGPRLPDDAVEAALTGQLAIVQRTVDSDAVGHWITACTGVQIWPILDLLYSGAASRDGSAPLGPTWSSGGRRQDGEGPAFALWAPTAVEVALLSWAADDPTGSVPLIDGEPLRSPAQRLSDGRWEVPASPRISTGDQYLWEVRVYVPATGRIETNLVTDPYSTALTTDSRRSVAVDLSDPALAPAAWANQAAPVAGSELGGDAARAIYELHVRDFSAADPTCPAELRGTYAAFSADSAGTRSLRELSEAGIDTLHLMPTFDIASIPEDRAAQAVPDIPDGIHPASRRPQAAIAAVADDDAYNWGYDPYHWGVPEGSYARAGHQDGGARIIEMREMIGALHAMGLQVVLDQVYNHTAASGQDPRSVLDRIVPGYYHRLDAAGAIEDSTCANNIATERSMAERLMIDMCVRWARDYRADGFRFDLMGHHSAATMRGVREALRAEAAEVNGHDPFLYGEGWNFGEVRDNRLFVQAVQGQLTGTGIGCFNDRLRDALRGGSVADSDPREIQGLGTGLAQAPSPFDTRPADIRRADLVWRGDLIRIALAGNLRDVALHSGHGHWARGDELRYGTDPAAFASEPVESINYVDAHDDETLFDVLAYKLAPDEPMEARARMAALCLGVVALGQSPAFWAAGAEMLRSKSLDRDSYNSGDHFNALDWSCADNGWGRGLPPAERNFDRWLTQAGLLTRPGLRPTAERIAATRAQCLDFLRLRRSTPLLALGSAELIRERVSFPVTGDPGVIVMVIDDGAGPADLDPTLDGLAVVINAGARESVVRPGSMMGRGFILSPIQAAGADDVVKGTAFNPTTGELGVPARTVAVLIEP</sequence>
<dbReference type="InterPro" id="IPR014756">
    <property type="entry name" value="Ig_E-set"/>
</dbReference>
<dbReference type="InterPro" id="IPR004193">
    <property type="entry name" value="Glyco_hydro_13_N"/>
</dbReference>
<evidence type="ECO:0000313" key="7">
    <source>
        <dbReference type="Proteomes" id="UP000614239"/>
    </source>
</evidence>
<dbReference type="InterPro" id="IPR024561">
    <property type="entry name" value="Pullul_strch_C"/>
</dbReference>
<dbReference type="InterPro" id="IPR040671">
    <property type="entry name" value="Pullulanase_N2"/>
</dbReference>
<feature type="domain" description="Glycoside hydrolase family 13 N-terminal" evidence="3">
    <location>
        <begin position="187"/>
        <end position="288"/>
    </location>
</feature>
<dbReference type="CDD" id="cd02860">
    <property type="entry name" value="E_set_Pullulanase"/>
    <property type="match status" value="1"/>
</dbReference>
<dbReference type="InterPro" id="IPR017853">
    <property type="entry name" value="GH"/>
</dbReference>
<comment type="similarity">
    <text evidence="1">Belongs to the glycosyl hydrolase 13 family.</text>
</comment>
<feature type="region of interest" description="Disordered" evidence="2">
    <location>
        <begin position="1"/>
        <end position="27"/>
    </location>
</feature>
<dbReference type="Proteomes" id="UP000614239">
    <property type="component" value="Unassembled WGS sequence"/>
</dbReference>
<evidence type="ECO:0008006" key="8">
    <source>
        <dbReference type="Google" id="ProtNLM"/>
    </source>
</evidence>
<accession>A0A8H9HAN6</accession>
<dbReference type="Gene3D" id="2.60.40.1180">
    <property type="entry name" value="Golgi alpha-mannosidase II"/>
    <property type="match status" value="1"/>
</dbReference>
<proteinExistence type="inferred from homology"/>
<reference evidence="6" key="1">
    <citation type="journal article" date="2014" name="Int. J. Syst. Evol. Microbiol.">
        <title>Complete genome sequence of Corynebacterium casei LMG S-19264T (=DSM 44701T), isolated from a smear-ripened cheese.</title>
        <authorList>
            <consortium name="US DOE Joint Genome Institute (JGI-PGF)"/>
            <person name="Walter F."/>
            <person name="Albersmeier A."/>
            <person name="Kalinowski J."/>
            <person name="Ruckert C."/>
        </authorList>
    </citation>
    <scope>NUCLEOTIDE SEQUENCE</scope>
    <source>
        <strain evidence="6">CGMCC 4.7372</strain>
    </source>
</reference>
<feature type="domain" description="Alpha-1,6-glucosidases pullulanase-type C-terminal" evidence="4">
    <location>
        <begin position="787"/>
        <end position="948"/>
    </location>
</feature>
<dbReference type="Pfam" id="PF02922">
    <property type="entry name" value="CBM_48"/>
    <property type="match status" value="1"/>
</dbReference>
<dbReference type="Gene3D" id="2.60.40.10">
    <property type="entry name" value="Immunoglobulins"/>
    <property type="match status" value="1"/>
</dbReference>
<dbReference type="SUPFAM" id="SSF51445">
    <property type="entry name" value="(Trans)glycosidases"/>
    <property type="match status" value="1"/>
</dbReference>
<dbReference type="InterPro" id="IPR011839">
    <property type="entry name" value="Pullul_strch"/>
</dbReference>
<dbReference type="RefSeq" id="WP_080462357.1">
    <property type="nucleotide sequence ID" value="NZ_BMNJ01000001.1"/>
</dbReference>
<gene>
    <name evidence="6" type="ORF">GCM10011612_01300</name>
</gene>
<reference evidence="6" key="2">
    <citation type="submission" date="2020-09" db="EMBL/GenBank/DDBJ databases">
        <authorList>
            <person name="Sun Q."/>
            <person name="Zhou Y."/>
        </authorList>
    </citation>
    <scope>NUCLEOTIDE SEQUENCE</scope>
    <source>
        <strain evidence="6">CGMCC 4.7372</strain>
    </source>
</reference>
<evidence type="ECO:0000259" key="5">
    <source>
        <dbReference type="Pfam" id="PF17967"/>
    </source>
</evidence>
<evidence type="ECO:0000259" key="3">
    <source>
        <dbReference type="Pfam" id="PF02922"/>
    </source>
</evidence>
<dbReference type="Gene3D" id="2.60.40.1130">
    <property type="entry name" value="Rab geranylgeranyltransferase alpha-subunit, insert domain"/>
    <property type="match status" value="1"/>
</dbReference>
<dbReference type="SUPFAM" id="SSF51011">
    <property type="entry name" value="Glycosyl hydrolase domain"/>
    <property type="match status" value="1"/>
</dbReference>
<dbReference type="Pfam" id="PF17967">
    <property type="entry name" value="Pullulanase_N2"/>
    <property type="match status" value="1"/>
</dbReference>
<dbReference type="InterPro" id="IPR013783">
    <property type="entry name" value="Ig-like_fold"/>
</dbReference>
<dbReference type="PANTHER" id="PTHR43002">
    <property type="entry name" value="GLYCOGEN DEBRANCHING ENZYME"/>
    <property type="match status" value="1"/>
</dbReference>
<evidence type="ECO:0000313" key="6">
    <source>
        <dbReference type="EMBL" id="GGO94861.1"/>
    </source>
</evidence>
<comment type="caution">
    <text evidence="6">The sequence shown here is derived from an EMBL/GenBank/DDBJ whole genome shotgun (WGS) entry which is preliminary data.</text>
</comment>
<dbReference type="EMBL" id="BMNJ01000001">
    <property type="protein sequence ID" value="GGO94861.1"/>
    <property type="molecule type" value="Genomic_DNA"/>
</dbReference>
<organism evidence="6 7">
    <name type="scientific">Actinomyces gaoshouyii</name>
    <dbReference type="NCBI Taxonomy" id="1960083"/>
    <lineage>
        <taxon>Bacteria</taxon>
        <taxon>Bacillati</taxon>
        <taxon>Actinomycetota</taxon>
        <taxon>Actinomycetes</taxon>
        <taxon>Actinomycetales</taxon>
        <taxon>Actinomycetaceae</taxon>
        <taxon>Actinomyces</taxon>
    </lineage>
</organism>
<feature type="compositionally biased region" description="Basic residues" evidence="2">
    <location>
        <begin position="1"/>
        <end position="10"/>
    </location>
</feature>
<dbReference type="GO" id="GO:0005975">
    <property type="term" value="P:carbohydrate metabolic process"/>
    <property type="evidence" value="ECO:0007669"/>
    <property type="project" value="InterPro"/>
</dbReference>
<dbReference type="OrthoDB" id="9805159at2"/>
<dbReference type="Gene3D" id="3.20.20.80">
    <property type="entry name" value="Glycosidases"/>
    <property type="match status" value="1"/>
</dbReference>
<dbReference type="SUPFAM" id="SSF81296">
    <property type="entry name" value="E set domains"/>
    <property type="match status" value="2"/>
</dbReference>
<dbReference type="CDD" id="cd11341">
    <property type="entry name" value="AmyAc_Pullulanase_LD-like"/>
    <property type="match status" value="1"/>
</dbReference>
<evidence type="ECO:0000259" key="4">
    <source>
        <dbReference type="Pfam" id="PF11852"/>
    </source>
</evidence>
<dbReference type="GO" id="GO:0051060">
    <property type="term" value="F:pullulanase activity"/>
    <property type="evidence" value="ECO:0007669"/>
    <property type="project" value="InterPro"/>
</dbReference>
<dbReference type="NCBIfam" id="TIGR02103">
    <property type="entry name" value="pullul_strch"/>
    <property type="match status" value="1"/>
</dbReference>
<dbReference type="Pfam" id="PF11852">
    <property type="entry name" value="Pullul_strch_C"/>
    <property type="match status" value="1"/>
</dbReference>
<evidence type="ECO:0000256" key="2">
    <source>
        <dbReference type="SAM" id="MobiDB-lite"/>
    </source>
</evidence>
<evidence type="ECO:0000256" key="1">
    <source>
        <dbReference type="ARBA" id="ARBA00008061"/>
    </source>
</evidence>
<feature type="domain" description="Pullulanase N2" evidence="5">
    <location>
        <begin position="30"/>
        <end position="173"/>
    </location>
</feature>
<name>A0A8H9HAN6_9ACTO</name>